<evidence type="ECO:0000313" key="2">
    <source>
        <dbReference type="EMBL" id="RNF33900.1"/>
    </source>
</evidence>
<dbReference type="EMBL" id="PXNQ02000008">
    <property type="protein sequence ID" value="RNF33900.1"/>
    <property type="molecule type" value="Genomic_DNA"/>
</dbReference>
<gene>
    <name evidence="2" type="ORF">A7A09_013335</name>
</gene>
<accession>A0A3R7LJC3</accession>
<feature type="region of interest" description="Disordered" evidence="1">
    <location>
        <begin position="67"/>
        <end position="86"/>
    </location>
</feature>
<evidence type="ECO:0000256" key="1">
    <source>
        <dbReference type="SAM" id="MobiDB-lite"/>
    </source>
</evidence>
<proteinExistence type="predicted"/>
<sequence length="101" mass="10783">MMEVPPDAEAAAELSTCAELEELDVALLVVVWAPAEDADIADAVMMSTAAQTTKLTFILQVFKPANAPKSVPRNRPQKPCRRSSAAICSREVTSRVGKAAK</sequence>
<evidence type="ECO:0000313" key="3">
    <source>
        <dbReference type="Proteomes" id="UP000238137"/>
    </source>
</evidence>
<name>A0A3R7LJC3_9RHOB</name>
<organism evidence="2 3">
    <name type="scientific">Paracoccus methylarcula</name>
    <dbReference type="NCBI Taxonomy" id="72022"/>
    <lineage>
        <taxon>Bacteria</taxon>
        <taxon>Pseudomonadati</taxon>
        <taxon>Pseudomonadota</taxon>
        <taxon>Alphaproteobacteria</taxon>
        <taxon>Rhodobacterales</taxon>
        <taxon>Paracoccaceae</taxon>
        <taxon>Paracoccus</taxon>
    </lineage>
</organism>
<keyword evidence="3" id="KW-1185">Reference proteome</keyword>
<protein>
    <submittedName>
        <fullName evidence="2">Uncharacterized protein</fullName>
    </submittedName>
</protein>
<reference evidence="2" key="1">
    <citation type="submission" date="2018-05" db="EMBL/GenBank/DDBJ databases">
        <title>Reclassification of Methylarcula marina and Methylarcula terricola as Paracoccus methylarcula sp.nov., comb.nov. and Paracoccus terricola comb.nov.</title>
        <authorList>
            <person name="Shmareva M.N."/>
            <person name="Doronina N.V."/>
            <person name="Vasilenko O.V."/>
            <person name="Tarlachkov S.V."/>
            <person name="Trotsenko Y.A."/>
        </authorList>
    </citation>
    <scope>NUCLEOTIDE SEQUENCE [LARGE SCALE GENOMIC DNA]</scope>
    <source>
        <strain evidence="2">VKM B-2159</strain>
    </source>
</reference>
<comment type="caution">
    <text evidence="2">The sequence shown here is derived from an EMBL/GenBank/DDBJ whole genome shotgun (WGS) entry which is preliminary data.</text>
</comment>
<dbReference type="Proteomes" id="UP000238137">
    <property type="component" value="Unassembled WGS sequence"/>
</dbReference>
<dbReference type="AlphaFoldDB" id="A0A3R7LJC3"/>